<dbReference type="Gene3D" id="1.10.1200.10">
    <property type="entry name" value="ACP-like"/>
    <property type="match status" value="1"/>
</dbReference>
<keyword evidence="2" id="KW-0597">Phosphoprotein</keyword>
<dbReference type="Proteomes" id="UP000015854">
    <property type="component" value="Unassembled WGS sequence"/>
</dbReference>
<dbReference type="Pfam" id="PF00550">
    <property type="entry name" value="PP-binding"/>
    <property type="match status" value="1"/>
</dbReference>
<dbReference type="GO" id="GO:0005737">
    <property type="term" value="C:cytoplasm"/>
    <property type="evidence" value="ECO:0007669"/>
    <property type="project" value="TreeGrafter"/>
</dbReference>
<evidence type="ECO:0000256" key="2">
    <source>
        <dbReference type="ARBA" id="ARBA00022553"/>
    </source>
</evidence>
<evidence type="ECO:0000313" key="5">
    <source>
        <dbReference type="Proteomes" id="UP000015854"/>
    </source>
</evidence>
<dbReference type="SUPFAM" id="SSF56801">
    <property type="entry name" value="Acetyl-CoA synthetase-like"/>
    <property type="match status" value="1"/>
</dbReference>
<dbReference type="InterPro" id="IPR009081">
    <property type="entry name" value="PP-bd_ACP"/>
</dbReference>
<dbReference type="PANTHER" id="PTHR45527:SF1">
    <property type="entry name" value="FATTY ACID SYNTHASE"/>
    <property type="match status" value="1"/>
</dbReference>
<feature type="domain" description="Carrier" evidence="3">
    <location>
        <begin position="500"/>
        <end position="578"/>
    </location>
</feature>
<reference evidence="4 5" key="1">
    <citation type="journal article" date="2013" name="ISME J.">
        <title>Multifactorial diversity sustains microbial community stability.</title>
        <authorList>
            <person name="Erkus O."/>
            <person name="de Jager V.C."/>
            <person name="Spus M."/>
            <person name="van Alen-Boerrigter I.J."/>
            <person name="van Rijswijck I.M."/>
            <person name="Hazelwood L."/>
            <person name="Janssen P.W."/>
            <person name="van Hijum S.A."/>
            <person name="Kleerebezem M."/>
            <person name="Smid E.J."/>
        </authorList>
    </citation>
    <scope>NUCLEOTIDE SEQUENCE [LARGE SCALE GENOMIC DNA]</scope>
    <source>
        <strain evidence="4 5">TIFN6</strain>
    </source>
</reference>
<dbReference type="InterPro" id="IPR045851">
    <property type="entry name" value="AMP-bd_C_sf"/>
</dbReference>
<name>T0TL17_LACLC</name>
<evidence type="ECO:0000256" key="1">
    <source>
        <dbReference type="ARBA" id="ARBA00022450"/>
    </source>
</evidence>
<comment type="caution">
    <text evidence="4">The sequence shown here is derived from an EMBL/GenBank/DDBJ whole genome shotgun (WGS) entry which is preliminary data.</text>
</comment>
<dbReference type="GO" id="GO:0043041">
    <property type="term" value="P:amino acid activation for nonribosomal peptide biosynthetic process"/>
    <property type="evidence" value="ECO:0007669"/>
    <property type="project" value="TreeGrafter"/>
</dbReference>
<dbReference type="Gene3D" id="3.30.300.30">
    <property type="match status" value="1"/>
</dbReference>
<evidence type="ECO:0000259" key="3">
    <source>
        <dbReference type="PROSITE" id="PS50075"/>
    </source>
</evidence>
<dbReference type="InterPro" id="IPR020806">
    <property type="entry name" value="PKS_PP-bd"/>
</dbReference>
<dbReference type="PANTHER" id="PTHR45527">
    <property type="entry name" value="NONRIBOSOMAL PEPTIDE SYNTHETASE"/>
    <property type="match status" value="1"/>
</dbReference>
<keyword evidence="1" id="KW-0596">Phosphopantetheine</keyword>
<dbReference type="InterPro" id="IPR020845">
    <property type="entry name" value="AMP-binding_CS"/>
</dbReference>
<accession>T0TL17</accession>
<dbReference type="GO" id="GO:0031177">
    <property type="term" value="F:phosphopantetheine binding"/>
    <property type="evidence" value="ECO:0007669"/>
    <property type="project" value="InterPro"/>
</dbReference>
<dbReference type="Pfam" id="PF00501">
    <property type="entry name" value="AMP-binding"/>
    <property type="match status" value="1"/>
</dbReference>
<sequence>MNIIEKLKKNVEINPDKIAIHDDKYSFTYRNVDIISTEIANKINENVSQNGVVALDLNHTYIIVLTILGVLKAGCTYVPLNKRNSMERNRHILKITKSEIILTDDGGKFEKERTLVLSDVVIGMMMGGEGKLSQLRSFPDFPYILFTSGSTGEPKGVRVTKENLNYILENMQNICPGDKNSVFCLTTPYTFDVAATEIFGWIAANASVFTFDINNFKMYKVLLKKIGQFHISHFGSSPSLLNTLFDISNEEDIQIISQNIKYLIVAGEEMPVRLVERWRNYGIQSKLYNFYGPTEATVYATYYEIPRNFSSSSVPIGRSLNGASFLIENADEQGKGELVITGKGITDGYINNQDLNEKNFGHMHNGERYYRTGDIVRVNGNGELIFYGRNDDQIELNGIRVELGEIDYYVARLPEIKEVKTLQNNGVVSFFFVGISENLNLDSLRHKLKNMMPSYMVPNVFFQLDSLPLNINKKIDKQELLRLFMLSRDSKNSTEDSFDSETEGICEDILESTVKIFRDTLGTEIDLDDDFFEFGGDSLNVVSCAIQMEEKLGIVIEMDTFYLYRTPRKIVKYLQSRKKSNFNPPALFKMWGKLILSLLN</sequence>
<organism evidence="4 5">
    <name type="scientific">Lactococcus cremoris subsp. cremoris TIFN6</name>
    <dbReference type="NCBI Taxonomy" id="1234876"/>
    <lineage>
        <taxon>Bacteria</taxon>
        <taxon>Bacillati</taxon>
        <taxon>Bacillota</taxon>
        <taxon>Bacilli</taxon>
        <taxon>Lactobacillales</taxon>
        <taxon>Streptococcaceae</taxon>
        <taxon>Lactococcus</taxon>
        <taxon>Lactococcus cremoris subsp. cremoris</taxon>
    </lineage>
</organism>
<dbReference type="PROSITE" id="PS50075">
    <property type="entry name" value="CARRIER"/>
    <property type="match status" value="1"/>
</dbReference>
<dbReference type="InterPro" id="IPR036736">
    <property type="entry name" value="ACP-like_sf"/>
</dbReference>
<dbReference type="PROSITE" id="PS00455">
    <property type="entry name" value="AMP_BINDING"/>
    <property type="match status" value="1"/>
</dbReference>
<dbReference type="Gene3D" id="3.40.50.12780">
    <property type="entry name" value="N-terminal domain of ligase-like"/>
    <property type="match status" value="1"/>
</dbReference>
<dbReference type="InterPro" id="IPR000873">
    <property type="entry name" value="AMP-dep_synth/lig_dom"/>
</dbReference>
<protein>
    <recommendedName>
        <fullName evidence="3">Carrier domain-containing protein</fullName>
    </recommendedName>
</protein>
<dbReference type="PATRIC" id="fig|1234876.3.peg.210"/>
<dbReference type="AlphaFoldDB" id="T0TL17"/>
<dbReference type="GO" id="GO:0044550">
    <property type="term" value="P:secondary metabolite biosynthetic process"/>
    <property type="evidence" value="ECO:0007669"/>
    <property type="project" value="TreeGrafter"/>
</dbReference>
<dbReference type="SMART" id="SM00823">
    <property type="entry name" value="PKS_PP"/>
    <property type="match status" value="1"/>
</dbReference>
<evidence type="ECO:0000313" key="4">
    <source>
        <dbReference type="EMBL" id="EQC58214.1"/>
    </source>
</evidence>
<gene>
    <name evidence="4" type="ORF">LLT6_10010</name>
</gene>
<dbReference type="InterPro" id="IPR042099">
    <property type="entry name" value="ANL_N_sf"/>
</dbReference>
<proteinExistence type="predicted"/>
<dbReference type="SUPFAM" id="SSF47336">
    <property type="entry name" value="ACP-like"/>
    <property type="match status" value="1"/>
</dbReference>
<dbReference type="EMBL" id="ATBB01000037">
    <property type="protein sequence ID" value="EQC58214.1"/>
    <property type="molecule type" value="Genomic_DNA"/>
</dbReference>